<feature type="compositionally biased region" description="Polar residues" evidence="1">
    <location>
        <begin position="302"/>
        <end position="312"/>
    </location>
</feature>
<feature type="region of interest" description="Disordered" evidence="1">
    <location>
        <begin position="149"/>
        <end position="210"/>
    </location>
</feature>
<feature type="compositionally biased region" description="Low complexity" evidence="1">
    <location>
        <begin position="162"/>
        <end position="194"/>
    </location>
</feature>
<dbReference type="Proteomes" id="UP001189429">
    <property type="component" value="Unassembled WGS sequence"/>
</dbReference>
<organism evidence="2 3">
    <name type="scientific">Prorocentrum cordatum</name>
    <dbReference type="NCBI Taxonomy" id="2364126"/>
    <lineage>
        <taxon>Eukaryota</taxon>
        <taxon>Sar</taxon>
        <taxon>Alveolata</taxon>
        <taxon>Dinophyceae</taxon>
        <taxon>Prorocentrales</taxon>
        <taxon>Prorocentraceae</taxon>
        <taxon>Prorocentrum</taxon>
    </lineage>
</organism>
<feature type="compositionally biased region" description="Basic and acidic residues" evidence="1">
    <location>
        <begin position="19"/>
        <end position="30"/>
    </location>
</feature>
<accession>A0ABN9S7G1</accession>
<protein>
    <submittedName>
        <fullName evidence="2">Uncharacterized protein</fullName>
    </submittedName>
</protein>
<keyword evidence="3" id="KW-1185">Reference proteome</keyword>
<reference evidence="2" key="1">
    <citation type="submission" date="2023-10" db="EMBL/GenBank/DDBJ databases">
        <authorList>
            <person name="Chen Y."/>
            <person name="Shah S."/>
            <person name="Dougan E. K."/>
            <person name="Thang M."/>
            <person name="Chan C."/>
        </authorList>
    </citation>
    <scope>NUCLEOTIDE SEQUENCE [LARGE SCALE GENOMIC DNA]</scope>
</reference>
<gene>
    <name evidence="2" type="ORF">PCOR1329_LOCUS26747</name>
</gene>
<name>A0ABN9S7G1_9DINO</name>
<evidence type="ECO:0000256" key="1">
    <source>
        <dbReference type="SAM" id="MobiDB-lite"/>
    </source>
</evidence>
<evidence type="ECO:0000313" key="2">
    <source>
        <dbReference type="EMBL" id="CAK0827133.1"/>
    </source>
</evidence>
<dbReference type="EMBL" id="CAUYUJ010009558">
    <property type="protein sequence ID" value="CAK0827133.1"/>
    <property type="molecule type" value="Genomic_DNA"/>
</dbReference>
<feature type="region of interest" description="Disordered" evidence="1">
    <location>
        <begin position="244"/>
        <end position="324"/>
    </location>
</feature>
<feature type="compositionally biased region" description="Low complexity" evidence="1">
    <location>
        <begin position="277"/>
        <end position="291"/>
    </location>
</feature>
<feature type="region of interest" description="Disordered" evidence="1">
    <location>
        <begin position="1"/>
        <end position="88"/>
    </location>
</feature>
<sequence>MCPPGLAGARAPGPAGAARGERAVAGRPGERAAVLPGRQRWQGPAGGRETARDPAAGDGREAAQDLAASHPRADEDDDDGHPCGGRRTVSEEIMRRAAHFCERNSARALVAWTLDGRSCVAEDEGGGLVRRQCQELNARYEAGFDVTASSLPSLGFSDDESSPSGSASEEAPEEAPAQGSPAVELLPPAALAWPPCDPAGPERENALQRLQRAVLRRRGAGRGQRKARSWAPLCAQVSAAAWTEEDQEEVEQHGAKRPPSPACLRLGGTPDARPDGRSAPCSSAGCRSGSCGRRRSARCLTMDSTATVSTREPSPYEAPRGVSDEQLWADMAEWRRRRERRREQRCGASAGVRRTYGVWLREQTEQAGRRAS</sequence>
<evidence type="ECO:0000313" key="3">
    <source>
        <dbReference type="Proteomes" id="UP001189429"/>
    </source>
</evidence>
<feature type="compositionally biased region" description="Low complexity" evidence="1">
    <location>
        <begin position="1"/>
        <end position="18"/>
    </location>
</feature>
<comment type="caution">
    <text evidence="2">The sequence shown here is derived from an EMBL/GenBank/DDBJ whole genome shotgun (WGS) entry which is preliminary data.</text>
</comment>
<proteinExistence type="predicted"/>